<accession>A0A1Y2A737</accession>
<dbReference type="InterPro" id="IPR058334">
    <property type="entry name" value="DUF8021"/>
</dbReference>
<keyword evidence="4" id="KW-1185">Reference proteome</keyword>
<sequence length="252" mass="26950">MHSLTLGAVALLVGSVTAQCDVAVLQQTAADYLSTSTTGTFKLSSADAVTYTENGKTANIKTGILSKALKISHNRTLYDTVQCAIYTELIAPDNTPPYVIGTQVGLDAASGKVKKMESIITSTGDWFFDAKNTLSYSLKEDRSVIPEAKRDTRAVIKAAGDAYLDLFSDKSVKVPWGSPCTRIEGGRQFTPDCSVGVPNNVKLVNRRYVCDETVGTCDILLSFGGATGMPDSHEFRIEGGKIKLVHTITGKA</sequence>
<proteinExistence type="predicted"/>
<dbReference type="AlphaFoldDB" id="A0A1Y2A737"/>
<feature type="chain" id="PRO_5010987902" description="DUF8021 domain-containing protein" evidence="1">
    <location>
        <begin position="19"/>
        <end position="252"/>
    </location>
</feature>
<evidence type="ECO:0000259" key="2">
    <source>
        <dbReference type="Pfam" id="PF26061"/>
    </source>
</evidence>
<dbReference type="OrthoDB" id="3504677at2759"/>
<keyword evidence="1" id="KW-0732">Signal</keyword>
<feature type="domain" description="DUF8021" evidence="2">
    <location>
        <begin position="149"/>
        <end position="249"/>
    </location>
</feature>
<name>A0A1Y2A737_9PLEO</name>
<protein>
    <recommendedName>
        <fullName evidence="2">DUF8021 domain-containing protein</fullName>
    </recommendedName>
</protein>
<evidence type="ECO:0000256" key="1">
    <source>
        <dbReference type="SAM" id="SignalP"/>
    </source>
</evidence>
<comment type="caution">
    <text evidence="3">The sequence shown here is derived from an EMBL/GenBank/DDBJ whole genome shotgun (WGS) entry which is preliminary data.</text>
</comment>
<evidence type="ECO:0000313" key="3">
    <source>
        <dbReference type="EMBL" id="ORY18366.1"/>
    </source>
</evidence>
<reference evidence="3 4" key="1">
    <citation type="submission" date="2016-07" db="EMBL/GenBank/DDBJ databases">
        <title>Pervasive Adenine N6-methylation of Active Genes in Fungi.</title>
        <authorList>
            <consortium name="DOE Joint Genome Institute"/>
            <person name="Mondo S.J."/>
            <person name="Dannebaum R.O."/>
            <person name="Kuo R.C."/>
            <person name="Labutti K."/>
            <person name="Haridas S."/>
            <person name="Kuo A."/>
            <person name="Salamov A."/>
            <person name="Ahrendt S.R."/>
            <person name="Lipzen A."/>
            <person name="Sullivan W."/>
            <person name="Andreopoulos W.B."/>
            <person name="Clum A."/>
            <person name="Lindquist E."/>
            <person name="Daum C."/>
            <person name="Ramamoorthy G.K."/>
            <person name="Gryganskyi A."/>
            <person name="Culley D."/>
            <person name="Magnuson J.K."/>
            <person name="James T.Y."/>
            <person name="O'Malley M.A."/>
            <person name="Stajich J.E."/>
            <person name="Spatafora J.W."/>
            <person name="Visel A."/>
            <person name="Grigoriev I.V."/>
        </authorList>
    </citation>
    <scope>NUCLEOTIDE SEQUENCE [LARGE SCALE GENOMIC DNA]</scope>
    <source>
        <strain evidence="3 4">CBS 115471</strain>
    </source>
</reference>
<feature type="signal peptide" evidence="1">
    <location>
        <begin position="1"/>
        <end position="18"/>
    </location>
</feature>
<organism evidence="3 4">
    <name type="scientific">Clohesyomyces aquaticus</name>
    <dbReference type="NCBI Taxonomy" id="1231657"/>
    <lineage>
        <taxon>Eukaryota</taxon>
        <taxon>Fungi</taxon>
        <taxon>Dikarya</taxon>
        <taxon>Ascomycota</taxon>
        <taxon>Pezizomycotina</taxon>
        <taxon>Dothideomycetes</taxon>
        <taxon>Pleosporomycetidae</taxon>
        <taxon>Pleosporales</taxon>
        <taxon>Lindgomycetaceae</taxon>
        <taxon>Clohesyomyces</taxon>
    </lineage>
</organism>
<dbReference type="EMBL" id="MCFA01000007">
    <property type="protein sequence ID" value="ORY18366.1"/>
    <property type="molecule type" value="Genomic_DNA"/>
</dbReference>
<dbReference type="Pfam" id="PF26061">
    <property type="entry name" value="DUF8021"/>
    <property type="match status" value="1"/>
</dbReference>
<evidence type="ECO:0000313" key="4">
    <source>
        <dbReference type="Proteomes" id="UP000193144"/>
    </source>
</evidence>
<dbReference type="Proteomes" id="UP000193144">
    <property type="component" value="Unassembled WGS sequence"/>
</dbReference>
<gene>
    <name evidence="3" type="ORF">BCR34DRAFT_473438</name>
</gene>